<gene>
    <name evidence="1" type="ORF">D9758_008528</name>
</gene>
<proteinExistence type="predicted"/>
<dbReference type="AlphaFoldDB" id="A0A8H5LIK1"/>
<reference evidence="1 2" key="1">
    <citation type="journal article" date="2020" name="ISME J.">
        <title>Uncovering the hidden diversity of litter-decomposition mechanisms in mushroom-forming fungi.</title>
        <authorList>
            <person name="Floudas D."/>
            <person name="Bentzer J."/>
            <person name="Ahren D."/>
            <person name="Johansson T."/>
            <person name="Persson P."/>
            <person name="Tunlid A."/>
        </authorList>
    </citation>
    <scope>NUCLEOTIDE SEQUENCE [LARGE SCALE GENOMIC DNA]</scope>
    <source>
        <strain evidence="1 2">CBS 291.85</strain>
    </source>
</reference>
<organism evidence="1 2">
    <name type="scientific">Tetrapyrgos nigripes</name>
    <dbReference type="NCBI Taxonomy" id="182062"/>
    <lineage>
        <taxon>Eukaryota</taxon>
        <taxon>Fungi</taxon>
        <taxon>Dikarya</taxon>
        <taxon>Basidiomycota</taxon>
        <taxon>Agaricomycotina</taxon>
        <taxon>Agaricomycetes</taxon>
        <taxon>Agaricomycetidae</taxon>
        <taxon>Agaricales</taxon>
        <taxon>Marasmiineae</taxon>
        <taxon>Marasmiaceae</taxon>
        <taxon>Tetrapyrgos</taxon>
    </lineage>
</organism>
<dbReference type="EMBL" id="JAACJM010000048">
    <property type="protein sequence ID" value="KAF5358835.1"/>
    <property type="molecule type" value="Genomic_DNA"/>
</dbReference>
<protein>
    <submittedName>
        <fullName evidence="1">Uncharacterized protein</fullName>
    </submittedName>
</protein>
<evidence type="ECO:0000313" key="2">
    <source>
        <dbReference type="Proteomes" id="UP000559256"/>
    </source>
</evidence>
<accession>A0A8H5LIK1</accession>
<keyword evidence="2" id="KW-1185">Reference proteome</keyword>
<name>A0A8H5LIK1_9AGAR</name>
<dbReference type="Proteomes" id="UP000559256">
    <property type="component" value="Unassembled WGS sequence"/>
</dbReference>
<sequence>MEESFSTILHTISSRECSRCPSYSLQPKSIKQQSAMTRSQPPASNMAYNYTQDEQLYGASAAGWSPARQQANLRHDVCEPVQYRFTPMSTVNPASPSTGQGQSHLTIQMHSQKPNDGWPSEHDLPADVDFIALSSTSQQHSANVPYYGSGSPAMYSTSTPFKSASASEKYNSDHYGYQSAQSNALPESRTHSFPPHSSMPYYSDTPAEEATWVGMNYIASGLDVASLSPWGFPNTDFAISPFTLTAEFGGTAAAYPMMPHEISKHRVATDAVERAARMKRRSSDTNKLVKCTVPGCFQTFTARHNLNCTLKN</sequence>
<comment type="caution">
    <text evidence="1">The sequence shown here is derived from an EMBL/GenBank/DDBJ whole genome shotgun (WGS) entry which is preliminary data.</text>
</comment>
<evidence type="ECO:0000313" key="1">
    <source>
        <dbReference type="EMBL" id="KAF5358835.1"/>
    </source>
</evidence>